<evidence type="ECO:0000313" key="2">
    <source>
        <dbReference type="Proteomes" id="UP000114278"/>
    </source>
</evidence>
<name>A0A068QKA1_9VIRU</name>
<accession>A0A068QKA1</accession>
<dbReference type="GeneID" id="19738664"/>
<dbReference type="EMBL" id="HF920637">
    <property type="protein sequence ID" value="CCV02452.1"/>
    <property type="molecule type" value="Genomic_DNA"/>
</dbReference>
<dbReference type="RefSeq" id="YP_009046694.1">
    <property type="nucleotide sequence ID" value="NC_024451.1"/>
</dbReference>
<dbReference type="KEGG" id="vg:19738664"/>
<evidence type="ECO:0000313" key="1">
    <source>
        <dbReference type="EMBL" id="CCV02452.1"/>
    </source>
</evidence>
<sequence>MNPTDKTILEEFKKFLDKHKVSKKHLLKLVETETENAVEFSLQEKTKEEGGEASMAWSIDLIVLKIAENLARKDYARLRAVNKMFYNILDPVPPLSCKKDVLKWKERNLAFDCNYRCRTSEKLKEMNLPKISEKFNNKDWRLCVNLGRQDDESHILNLLSGLLKINDRRLKKIDISRWWDNHDYQELSPLFTGLKLINKEQMDLQIVTANFQEKGIEFIHSWGCGGARHDKPMSFSIYY</sequence>
<evidence type="ECO:0008006" key="3">
    <source>
        <dbReference type="Google" id="ProtNLM"/>
    </source>
</evidence>
<dbReference type="Proteomes" id="UP000114278">
    <property type="component" value="Segment"/>
</dbReference>
<protein>
    <recommendedName>
        <fullName evidence="3">F-box domain-containing protein</fullName>
    </recommendedName>
</protein>
<reference evidence="1 2" key="1">
    <citation type="journal article" date="2014" name="J. Gen. Virol.">
        <title>Genome sequence of a crustacean iridovirus, IIV31, isolated from the pill bug, Armadillidium vulgare.</title>
        <authorList>
            <person name="Piegu B."/>
            <person name="Guizard S."/>
            <person name="Yeping T."/>
            <person name="Cruaud C."/>
            <person name="Asgari S."/>
            <person name="Bideshi D.K."/>
            <person name="Federici B.A."/>
            <person name="Bigot Y."/>
        </authorList>
    </citation>
    <scope>NUCLEOTIDE SEQUENCE [LARGE SCALE GENOMIC DNA]</scope>
</reference>
<organism evidence="1 2">
    <name type="scientific">Armadillidium vulgare iridescent virus</name>
    <dbReference type="NCBI Taxonomy" id="72201"/>
    <lineage>
        <taxon>Viruses</taxon>
        <taxon>Varidnaviria</taxon>
        <taxon>Bamfordvirae</taxon>
        <taxon>Nucleocytoviricota</taxon>
        <taxon>Megaviricetes</taxon>
        <taxon>Pimascovirales</taxon>
        <taxon>Pimascovirales incertae sedis</taxon>
        <taxon>Iridoviridae</taxon>
        <taxon>Betairidovirinae</taxon>
        <taxon>Iridovirus</taxon>
        <taxon>Iridovirus armadillidium1</taxon>
        <taxon>Invertebrate iridescent virus 31</taxon>
    </lineage>
</organism>
<gene>
    <name evidence="1" type="primary">080R</name>
    <name evidence="1" type="ORF">IIV31_080R</name>
</gene>
<proteinExistence type="predicted"/>
<keyword evidence="2" id="KW-1185">Reference proteome</keyword>